<evidence type="ECO:0000313" key="6">
    <source>
        <dbReference type="EMBL" id="MBM7123581.1"/>
    </source>
</evidence>
<organism evidence="6 7">
    <name type="scientific">Dyella kyungheensis</name>
    <dbReference type="NCBI Taxonomy" id="1242174"/>
    <lineage>
        <taxon>Bacteria</taxon>
        <taxon>Pseudomonadati</taxon>
        <taxon>Pseudomonadota</taxon>
        <taxon>Gammaproteobacteria</taxon>
        <taxon>Lysobacterales</taxon>
        <taxon>Rhodanobacteraceae</taxon>
        <taxon>Dyella</taxon>
    </lineage>
</organism>
<evidence type="ECO:0000256" key="4">
    <source>
        <dbReference type="SAM" id="SignalP"/>
    </source>
</evidence>
<evidence type="ECO:0000256" key="1">
    <source>
        <dbReference type="ARBA" id="ARBA00022448"/>
    </source>
</evidence>
<dbReference type="InterPro" id="IPR014340">
    <property type="entry name" value="LptA"/>
</dbReference>
<accession>A0ABS2JX58</accession>
<reference evidence="6 7" key="1">
    <citation type="submission" date="2020-10" db="EMBL/GenBank/DDBJ databases">
        <title>Phylogeny of dyella-like bacteria.</title>
        <authorList>
            <person name="Fu J."/>
        </authorList>
    </citation>
    <scope>NUCLEOTIDE SEQUENCE [LARGE SCALE GENOMIC DNA]</scope>
    <source>
        <strain evidence="6 7">THG-B117</strain>
    </source>
</reference>
<dbReference type="InterPro" id="IPR052037">
    <property type="entry name" value="LPS_export_LptA"/>
</dbReference>
<dbReference type="InterPro" id="IPR005653">
    <property type="entry name" value="OstA-like_N"/>
</dbReference>
<dbReference type="EMBL" id="JADIKC010000013">
    <property type="protein sequence ID" value="MBM7123581.1"/>
    <property type="molecule type" value="Genomic_DNA"/>
</dbReference>
<keyword evidence="7" id="KW-1185">Reference proteome</keyword>
<keyword evidence="3" id="KW-0574">Periplasm</keyword>
<feature type="domain" description="Organic solvent tolerance-like N-terminal" evidence="5">
    <location>
        <begin position="42"/>
        <end position="145"/>
    </location>
</feature>
<evidence type="ECO:0000256" key="3">
    <source>
        <dbReference type="ARBA" id="ARBA00022764"/>
    </source>
</evidence>
<keyword evidence="1" id="KW-0813">Transport</keyword>
<comment type="caution">
    <text evidence="6">The sequence shown here is derived from an EMBL/GenBank/DDBJ whole genome shotgun (WGS) entry which is preliminary data.</text>
</comment>
<evidence type="ECO:0000313" key="7">
    <source>
        <dbReference type="Proteomes" id="UP001430065"/>
    </source>
</evidence>
<dbReference type="Gene3D" id="2.60.450.10">
    <property type="entry name" value="Lipopolysaccharide (LPS) transport protein A like domain"/>
    <property type="match status" value="1"/>
</dbReference>
<sequence>MVLKRLATSLLLALLLAVGGAAIAKKADRSAPIGIVAKSTKAYDSPSSVTTLKGNVRITQGSLVVTGDVATLYMDENQQIARVVVTGRPAHIQELDEQNRLIQGDAETLDYDNVHQIAVLTRNAIVKIEGQGEVQGDKLTYDVNSTELKAESTADGFVHGVIFPKQRAPASEGALHP</sequence>
<feature type="chain" id="PRO_5047132283" evidence="4">
    <location>
        <begin position="25"/>
        <end position="177"/>
    </location>
</feature>
<dbReference type="NCBIfam" id="TIGR03002">
    <property type="entry name" value="outer_YhbN_LptA"/>
    <property type="match status" value="1"/>
</dbReference>
<name>A0ABS2JX58_9GAMM</name>
<dbReference type="PANTHER" id="PTHR36504">
    <property type="entry name" value="LIPOPOLYSACCHARIDE EXPORT SYSTEM PROTEIN LPTA"/>
    <property type="match status" value="1"/>
</dbReference>
<dbReference type="Pfam" id="PF03968">
    <property type="entry name" value="LptD_N"/>
    <property type="match status" value="1"/>
</dbReference>
<protein>
    <submittedName>
        <fullName evidence="6">Lipopolysaccharide transport periplasmic protein LptA</fullName>
    </submittedName>
</protein>
<dbReference type="RefSeq" id="WP_204638103.1">
    <property type="nucleotide sequence ID" value="NZ_JADIKC010000013.1"/>
</dbReference>
<keyword evidence="2 4" id="KW-0732">Signal</keyword>
<dbReference type="PANTHER" id="PTHR36504:SF1">
    <property type="entry name" value="LIPOPOLYSACCHARIDE EXPORT SYSTEM PROTEIN LPTA"/>
    <property type="match status" value="1"/>
</dbReference>
<evidence type="ECO:0000256" key="2">
    <source>
        <dbReference type="ARBA" id="ARBA00022729"/>
    </source>
</evidence>
<dbReference type="Proteomes" id="UP001430065">
    <property type="component" value="Unassembled WGS sequence"/>
</dbReference>
<evidence type="ECO:0000259" key="5">
    <source>
        <dbReference type="Pfam" id="PF03968"/>
    </source>
</evidence>
<proteinExistence type="predicted"/>
<feature type="signal peptide" evidence="4">
    <location>
        <begin position="1"/>
        <end position="24"/>
    </location>
</feature>
<gene>
    <name evidence="6" type="primary">lptA</name>
    <name evidence="6" type="ORF">ISP20_20620</name>
</gene>